<dbReference type="Proteomes" id="UP000501387">
    <property type="component" value="Chromosome"/>
</dbReference>
<keyword evidence="2" id="KW-1185">Reference proteome</keyword>
<proteinExistence type="predicted"/>
<protein>
    <submittedName>
        <fullName evidence="1">Uncharacterized protein</fullName>
    </submittedName>
</protein>
<dbReference type="AlphaFoldDB" id="A0A6G8FKN1"/>
<dbReference type="EMBL" id="CP049934">
    <property type="protein sequence ID" value="QIM16925.1"/>
    <property type="molecule type" value="Genomic_DNA"/>
</dbReference>
<sequence>MSDFKIEFEVENPNEPPFVDVHHELQCYALWMSGKFGYDNVDGHEIGLSAELVQDLLAWVKNGDATFNHPDPLEVPYPDNFLEDGYELARRVRAELPAEWVVTTWSPALKADVVLPLES</sequence>
<evidence type="ECO:0000313" key="2">
    <source>
        <dbReference type="Proteomes" id="UP000501387"/>
    </source>
</evidence>
<dbReference type="RefSeq" id="WP_166324597.1">
    <property type="nucleotide sequence ID" value="NZ_CP049934.1"/>
</dbReference>
<dbReference type="KEGG" id="lins:G7067_11780"/>
<gene>
    <name evidence="1" type="ORF">G7067_11780</name>
</gene>
<accession>A0A6G8FKN1</accession>
<organism evidence="1 2">
    <name type="scientific">Leucobacter insecticola</name>
    <dbReference type="NCBI Taxonomy" id="2714934"/>
    <lineage>
        <taxon>Bacteria</taxon>
        <taxon>Bacillati</taxon>
        <taxon>Actinomycetota</taxon>
        <taxon>Actinomycetes</taxon>
        <taxon>Micrococcales</taxon>
        <taxon>Microbacteriaceae</taxon>
        <taxon>Leucobacter</taxon>
    </lineage>
</organism>
<name>A0A6G8FKN1_9MICO</name>
<reference evidence="1 2" key="1">
    <citation type="submission" date="2020-03" db="EMBL/GenBank/DDBJ databases">
        <title>Leucobacter sp. nov., isolated from beetles.</title>
        <authorList>
            <person name="Hyun D.-W."/>
            <person name="Bae J.-W."/>
        </authorList>
    </citation>
    <scope>NUCLEOTIDE SEQUENCE [LARGE SCALE GENOMIC DNA]</scope>
    <source>
        <strain evidence="1 2">HDW9B</strain>
    </source>
</reference>
<evidence type="ECO:0000313" key="1">
    <source>
        <dbReference type="EMBL" id="QIM16925.1"/>
    </source>
</evidence>